<evidence type="ECO:0000256" key="1">
    <source>
        <dbReference type="SAM" id="MobiDB-lite"/>
    </source>
</evidence>
<sequence>MTPFVDCNIVKEEYCVQEDTVTFQITEEPDFSTLKYEAASDLADTLKYDDHEKIKSENMWQVDETQYNKLDPLAEHNSSCRIMDVEVFSPKNGNDTKTKTSGRKKKGDPEKWAQNIRVKSREKGLPYINRAGKLIPQKSKKEPCYTKCRRRCTSIFSEEERDVIFQKFWNLI</sequence>
<name>A0A1B0D7K6_PHLPP</name>
<accession>A0A1B0D7K6</accession>
<proteinExistence type="predicted"/>
<dbReference type="PANTHER" id="PTHR10773:SF19">
    <property type="match status" value="1"/>
</dbReference>
<dbReference type="EnsemblMetazoa" id="PPAI003529-RA">
    <property type="protein sequence ID" value="PPAI003529-PA"/>
    <property type="gene ID" value="PPAI003529"/>
</dbReference>
<dbReference type="EMBL" id="AJVK01026985">
    <property type="status" value="NOT_ANNOTATED_CDS"/>
    <property type="molecule type" value="Genomic_DNA"/>
</dbReference>
<dbReference type="Proteomes" id="UP000092462">
    <property type="component" value="Unassembled WGS sequence"/>
</dbReference>
<dbReference type="AlphaFoldDB" id="A0A1B0D7K6"/>
<protein>
    <submittedName>
        <fullName evidence="2">Uncharacterized protein</fullName>
    </submittedName>
</protein>
<reference evidence="2" key="1">
    <citation type="submission" date="2022-08" db="UniProtKB">
        <authorList>
            <consortium name="EnsemblMetazoa"/>
        </authorList>
    </citation>
    <scope>IDENTIFICATION</scope>
    <source>
        <strain evidence="2">Israel</strain>
    </source>
</reference>
<dbReference type="VEuPathDB" id="VectorBase:PPAPM1_009057"/>
<dbReference type="VEuPathDB" id="VectorBase:PPAI003529"/>
<keyword evidence="3" id="KW-1185">Reference proteome</keyword>
<dbReference type="EMBL" id="AJVK01026986">
    <property type="status" value="NOT_ANNOTATED_CDS"/>
    <property type="molecule type" value="Genomic_DNA"/>
</dbReference>
<organism evidence="2 3">
    <name type="scientific">Phlebotomus papatasi</name>
    <name type="common">Sandfly</name>
    <dbReference type="NCBI Taxonomy" id="29031"/>
    <lineage>
        <taxon>Eukaryota</taxon>
        <taxon>Metazoa</taxon>
        <taxon>Ecdysozoa</taxon>
        <taxon>Arthropoda</taxon>
        <taxon>Hexapoda</taxon>
        <taxon>Insecta</taxon>
        <taxon>Pterygota</taxon>
        <taxon>Neoptera</taxon>
        <taxon>Endopterygota</taxon>
        <taxon>Diptera</taxon>
        <taxon>Nematocera</taxon>
        <taxon>Psychodoidea</taxon>
        <taxon>Psychodidae</taxon>
        <taxon>Phlebotomus</taxon>
        <taxon>Phlebotomus</taxon>
    </lineage>
</organism>
<evidence type="ECO:0000313" key="3">
    <source>
        <dbReference type="Proteomes" id="UP000092462"/>
    </source>
</evidence>
<evidence type="ECO:0000313" key="2">
    <source>
        <dbReference type="EnsemblMetazoa" id="PPAI003529-PA"/>
    </source>
</evidence>
<feature type="region of interest" description="Disordered" evidence="1">
    <location>
        <begin position="90"/>
        <end position="112"/>
    </location>
</feature>
<dbReference type="PANTHER" id="PTHR10773">
    <property type="entry name" value="DNA-DIRECTED RNA POLYMERASES I, II, AND III SUBUNIT RPABC2"/>
    <property type="match status" value="1"/>
</dbReference>